<feature type="non-terminal residue" evidence="2">
    <location>
        <position position="148"/>
    </location>
</feature>
<evidence type="ECO:0000313" key="3">
    <source>
        <dbReference type="Proteomes" id="UP000037510"/>
    </source>
</evidence>
<reference evidence="2 3" key="1">
    <citation type="journal article" date="2015" name="Genome Biol. Evol.">
        <title>The genome of winter moth (Operophtera brumata) provides a genomic perspective on sexual dimorphism and phenology.</title>
        <authorList>
            <person name="Derks M.F."/>
            <person name="Smit S."/>
            <person name="Salis L."/>
            <person name="Schijlen E."/>
            <person name="Bossers A."/>
            <person name="Mateman C."/>
            <person name="Pijl A.S."/>
            <person name="de Ridder D."/>
            <person name="Groenen M.A."/>
            <person name="Visser M.E."/>
            <person name="Megens H.J."/>
        </authorList>
    </citation>
    <scope>NUCLEOTIDE SEQUENCE [LARGE SCALE GENOMIC DNA]</scope>
    <source>
        <strain evidence="2">WM2013NL</strain>
        <tissue evidence="2">Head and thorax</tissue>
    </source>
</reference>
<keyword evidence="3" id="KW-1185">Reference proteome</keyword>
<accession>A0A0L7LL45</accession>
<proteinExistence type="predicted"/>
<evidence type="ECO:0000256" key="1">
    <source>
        <dbReference type="SAM" id="MobiDB-lite"/>
    </source>
</evidence>
<organism evidence="2 3">
    <name type="scientific">Operophtera brumata</name>
    <name type="common">Winter moth</name>
    <name type="synonym">Phalaena brumata</name>
    <dbReference type="NCBI Taxonomy" id="104452"/>
    <lineage>
        <taxon>Eukaryota</taxon>
        <taxon>Metazoa</taxon>
        <taxon>Ecdysozoa</taxon>
        <taxon>Arthropoda</taxon>
        <taxon>Hexapoda</taxon>
        <taxon>Insecta</taxon>
        <taxon>Pterygota</taxon>
        <taxon>Neoptera</taxon>
        <taxon>Endopterygota</taxon>
        <taxon>Lepidoptera</taxon>
        <taxon>Glossata</taxon>
        <taxon>Ditrysia</taxon>
        <taxon>Geometroidea</taxon>
        <taxon>Geometridae</taxon>
        <taxon>Larentiinae</taxon>
        <taxon>Operophtera</taxon>
    </lineage>
</organism>
<name>A0A0L7LL45_OPEBR</name>
<dbReference type="EMBL" id="JTDY01000727">
    <property type="protein sequence ID" value="KOB76089.1"/>
    <property type="molecule type" value="Genomic_DNA"/>
</dbReference>
<evidence type="ECO:0000313" key="2">
    <source>
        <dbReference type="EMBL" id="KOB76089.1"/>
    </source>
</evidence>
<feature type="region of interest" description="Disordered" evidence="1">
    <location>
        <begin position="47"/>
        <end position="75"/>
    </location>
</feature>
<gene>
    <name evidence="2" type="ORF">OBRU01_06314</name>
</gene>
<protein>
    <submittedName>
        <fullName evidence="2">Putative nephrin</fullName>
    </submittedName>
</protein>
<dbReference type="Proteomes" id="UP000037510">
    <property type="component" value="Unassembled WGS sequence"/>
</dbReference>
<dbReference type="AlphaFoldDB" id="A0A0L7LL45"/>
<sequence length="148" mass="15926">MTKSTLIVRRSDTKHFGPYNCTVINSFGIDSVEITLLPDNYSRDYAPPSVPSDSLSGSLSRSTDGSYPGQGSLRRQASCGRLGGLIGPDVIPMSNPGVVITGAVDVRYAATYGNPYLRGSGPLCELQKQSIYNRYWGSSAHLSLSLLY</sequence>
<feature type="compositionally biased region" description="Low complexity" evidence="1">
    <location>
        <begin position="51"/>
        <end position="66"/>
    </location>
</feature>
<feature type="non-terminal residue" evidence="2">
    <location>
        <position position="1"/>
    </location>
</feature>
<comment type="caution">
    <text evidence="2">The sequence shown here is derived from an EMBL/GenBank/DDBJ whole genome shotgun (WGS) entry which is preliminary data.</text>
</comment>